<name>A0ABN2RIZ9_9PSEU</name>
<dbReference type="PANTHER" id="PTHR43194">
    <property type="entry name" value="HYDROLASE ALPHA/BETA FOLD FAMILY"/>
    <property type="match status" value="1"/>
</dbReference>
<dbReference type="InterPro" id="IPR000073">
    <property type="entry name" value="AB_hydrolase_1"/>
</dbReference>
<dbReference type="SUPFAM" id="SSF53474">
    <property type="entry name" value="alpha/beta-Hydrolases"/>
    <property type="match status" value="1"/>
</dbReference>
<sequence length="299" mass="31232">MSTTEEDRQGQLTAHSASRVDLDGRYGPIAALRTTAPSDATVLLVPGYTGSKEDFAPLLDALAEARFEAVAIDLPGQYESGGPGDETAYLPAALGEVVAGLVTALGDGGRPVLLLGHSFGGLVVRAAVLAGAPIAGLVLMDTGPRHLPDGIRRAALGVGEPLLREGTPEGLAAAYAVREQVSARFPAWETVPAALKDFYRRRFTASSAPGLLGMAMALRTEPDRVAELAEALRRGGTPCAVVAGEGDDAWSVPEQQDMARRLDAPFLSIPDSAHSPNTENPAGLLAALLPRWRTWLALS</sequence>
<feature type="domain" description="AB hydrolase-1" evidence="1">
    <location>
        <begin position="42"/>
        <end position="286"/>
    </location>
</feature>
<protein>
    <submittedName>
        <fullName evidence="2">Alpha/beta hydrolase</fullName>
    </submittedName>
</protein>
<dbReference type="RefSeq" id="WP_344423381.1">
    <property type="nucleotide sequence ID" value="NZ_BAAANN010000020.1"/>
</dbReference>
<keyword evidence="3" id="KW-1185">Reference proteome</keyword>
<dbReference type="PANTHER" id="PTHR43194:SF2">
    <property type="entry name" value="PEROXISOMAL MEMBRANE PROTEIN LPX1"/>
    <property type="match status" value="1"/>
</dbReference>
<gene>
    <name evidence="2" type="ORF">GCM10009754_49650</name>
</gene>
<organism evidence="2 3">
    <name type="scientific">Amycolatopsis minnesotensis</name>
    <dbReference type="NCBI Taxonomy" id="337894"/>
    <lineage>
        <taxon>Bacteria</taxon>
        <taxon>Bacillati</taxon>
        <taxon>Actinomycetota</taxon>
        <taxon>Actinomycetes</taxon>
        <taxon>Pseudonocardiales</taxon>
        <taxon>Pseudonocardiaceae</taxon>
        <taxon>Amycolatopsis</taxon>
    </lineage>
</organism>
<dbReference type="Pfam" id="PF12697">
    <property type="entry name" value="Abhydrolase_6"/>
    <property type="match status" value="1"/>
</dbReference>
<keyword evidence="2" id="KW-0378">Hydrolase</keyword>
<evidence type="ECO:0000313" key="3">
    <source>
        <dbReference type="Proteomes" id="UP001501116"/>
    </source>
</evidence>
<evidence type="ECO:0000313" key="2">
    <source>
        <dbReference type="EMBL" id="GAA1970001.1"/>
    </source>
</evidence>
<dbReference type="Gene3D" id="3.40.50.1820">
    <property type="entry name" value="alpha/beta hydrolase"/>
    <property type="match status" value="1"/>
</dbReference>
<evidence type="ECO:0000259" key="1">
    <source>
        <dbReference type="Pfam" id="PF12697"/>
    </source>
</evidence>
<dbReference type="Proteomes" id="UP001501116">
    <property type="component" value="Unassembled WGS sequence"/>
</dbReference>
<proteinExistence type="predicted"/>
<dbReference type="EMBL" id="BAAANN010000020">
    <property type="protein sequence ID" value="GAA1970001.1"/>
    <property type="molecule type" value="Genomic_DNA"/>
</dbReference>
<comment type="caution">
    <text evidence="2">The sequence shown here is derived from an EMBL/GenBank/DDBJ whole genome shotgun (WGS) entry which is preliminary data.</text>
</comment>
<reference evidence="2 3" key="1">
    <citation type="journal article" date="2019" name="Int. J. Syst. Evol. Microbiol.">
        <title>The Global Catalogue of Microorganisms (GCM) 10K type strain sequencing project: providing services to taxonomists for standard genome sequencing and annotation.</title>
        <authorList>
            <consortium name="The Broad Institute Genomics Platform"/>
            <consortium name="The Broad Institute Genome Sequencing Center for Infectious Disease"/>
            <person name="Wu L."/>
            <person name="Ma J."/>
        </authorList>
    </citation>
    <scope>NUCLEOTIDE SEQUENCE [LARGE SCALE GENOMIC DNA]</scope>
    <source>
        <strain evidence="2 3">JCM 14545</strain>
    </source>
</reference>
<accession>A0ABN2RIZ9</accession>
<dbReference type="InterPro" id="IPR029058">
    <property type="entry name" value="AB_hydrolase_fold"/>
</dbReference>
<dbReference type="GO" id="GO:0016787">
    <property type="term" value="F:hydrolase activity"/>
    <property type="evidence" value="ECO:0007669"/>
    <property type="project" value="UniProtKB-KW"/>
</dbReference>
<dbReference type="InterPro" id="IPR050228">
    <property type="entry name" value="Carboxylesterase_BioH"/>
</dbReference>